<accession>A0A397IDJ7</accession>
<comment type="caution">
    <text evidence="1">The sequence shown here is derived from an EMBL/GenBank/DDBJ whole genome shotgun (WGS) entry which is preliminary data.</text>
</comment>
<protein>
    <submittedName>
        <fullName evidence="1">Uncharacterized protein</fullName>
    </submittedName>
</protein>
<dbReference type="EMBL" id="PQFF01000212">
    <property type="protein sequence ID" value="RHZ73775.1"/>
    <property type="molecule type" value="Genomic_DNA"/>
</dbReference>
<name>A0A397IDJ7_9GLOM</name>
<sequence length="259" mass="30219">MHREMHIFFGEKQLFASSEERNLKKTDKESHKIGNKVDIIWTLKSTDLEFSVGEVSGPPNQRDHPHFFGDKLKIAMMLKIIINRIVRKHGGAGTKLSLLKLYGLQIYNNEAIVYELSVPFQGLYIFREVLRSKLPTNKVEVALISRTIPTLLKFRELLEQSLKGLKDYIVDASCCINNPSFENLTCPRNCLPRDYDEMWEVLIFTICKRRATEIIQRAFRSWMRTRTSSTETIQRAIIPWLYRFSGTIIRKCYGSILWV</sequence>
<dbReference type="Proteomes" id="UP000266861">
    <property type="component" value="Unassembled WGS sequence"/>
</dbReference>
<dbReference type="OrthoDB" id="2431558at2759"/>
<evidence type="ECO:0000313" key="2">
    <source>
        <dbReference type="Proteomes" id="UP000266861"/>
    </source>
</evidence>
<dbReference type="AlphaFoldDB" id="A0A397IDJ7"/>
<organism evidence="1 2">
    <name type="scientific">Diversispora epigaea</name>
    <dbReference type="NCBI Taxonomy" id="1348612"/>
    <lineage>
        <taxon>Eukaryota</taxon>
        <taxon>Fungi</taxon>
        <taxon>Fungi incertae sedis</taxon>
        <taxon>Mucoromycota</taxon>
        <taxon>Glomeromycotina</taxon>
        <taxon>Glomeromycetes</taxon>
        <taxon>Diversisporales</taxon>
        <taxon>Diversisporaceae</taxon>
        <taxon>Diversispora</taxon>
    </lineage>
</organism>
<evidence type="ECO:0000313" key="1">
    <source>
        <dbReference type="EMBL" id="RHZ73775.1"/>
    </source>
</evidence>
<keyword evidence="2" id="KW-1185">Reference proteome</keyword>
<proteinExistence type="predicted"/>
<gene>
    <name evidence="1" type="ORF">Glove_229g146</name>
</gene>
<reference evidence="1 2" key="1">
    <citation type="submission" date="2018-08" db="EMBL/GenBank/DDBJ databases">
        <title>Genome and evolution of the arbuscular mycorrhizal fungus Diversispora epigaea (formerly Glomus versiforme) and its bacterial endosymbionts.</title>
        <authorList>
            <person name="Sun X."/>
            <person name="Fei Z."/>
            <person name="Harrison M."/>
        </authorList>
    </citation>
    <scope>NUCLEOTIDE SEQUENCE [LARGE SCALE GENOMIC DNA]</scope>
    <source>
        <strain evidence="1 2">IT104</strain>
    </source>
</reference>